<keyword evidence="3" id="KW-0963">Cytoplasm</keyword>
<dbReference type="InterPro" id="IPR011905">
    <property type="entry name" value="GlrX-like_pln_2"/>
</dbReference>
<keyword evidence="8" id="KW-1185">Reference proteome</keyword>
<dbReference type="Pfam" id="PF00462">
    <property type="entry name" value="Glutaredoxin"/>
    <property type="match status" value="1"/>
</dbReference>
<dbReference type="PANTHER" id="PTHR10168">
    <property type="entry name" value="GLUTAREDOXIN"/>
    <property type="match status" value="1"/>
</dbReference>
<evidence type="ECO:0000313" key="8">
    <source>
        <dbReference type="Proteomes" id="UP001154282"/>
    </source>
</evidence>
<dbReference type="GO" id="GO:0005737">
    <property type="term" value="C:cytoplasm"/>
    <property type="evidence" value="ECO:0007669"/>
    <property type="project" value="UniProtKB-SubCell"/>
</dbReference>
<keyword evidence="4" id="KW-0676">Redox-active center</keyword>
<dbReference type="InterPro" id="IPR002109">
    <property type="entry name" value="Glutaredoxin"/>
</dbReference>
<evidence type="ECO:0000256" key="4">
    <source>
        <dbReference type="ARBA" id="ARBA00023284"/>
    </source>
</evidence>
<evidence type="ECO:0000313" key="7">
    <source>
        <dbReference type="EMBL" id="CAI0466689.1"/>
    </source>
</evidence>
<dbReference type="Gene3D" id="3.40.30.10">
    <property type="entry name" value="Glutaredoxin"/>
    <property type="match status" value="1"/>
</dbReference>
<keyword evidence="5" id="KW-0472">Membrane</keyword>
<dbReference type="CDD" id="cd03419">
    <property type="entry name" value="GRX_GRXh_1_2_like"/>
    <property type="match status" value="1"/>
</dbReference>
<dbReference type="SUPFAM" id="SSF52833">
    <property type="entry name" value="Thioredoxin-like"/>
    <property type="match status" value="1"/>
</dbReference>
<organism evidence="7 8">
    <name type="scientific">Linum tenue</name>
    <dbReference type="NCBI Taxonomy" id="586396"/>
    <lineage>
        <taxon>Eukaryota</taxon>
        <taxon>Viridiplantae</taxon>
        <taxon>Streptophyta</taxon>
        <taxon>Embryophyta</taxon>
        <taxon>Tracheophyta</taxon>
        <taxon>Spermatophyta</taxon>
        <taxon>Magnoliopsida</taxon>
        <taxon>eudicotyledons</taxon>
        <taxon>Gunneridae</taxon>
        <taxon>Pentapetalae</taxon>
        <taxon>rosids</taxon>
        <taxon>fabids</taxon>
        <taxon>Malpighiales</taxon>
        <taxon>Linaceae</taxon>
        <taxon>Linum</taxon>
    </lineage>
</organism>
<comment type="similarity">
    <text evidence="2">Belongs to the glutaredoxin family. CC-type subfamily.</text>
</comment>
<evidence type="ECO:0000256" key="3">
    <source>
        <dbReference type="ARBA" id="ARBA00022490"/>
    </source>
</evidence>
<comment type="caution">
    <text evidence="7">The sequence shown here is derived from an EMBL/GenBank/DDBJ whole genome shotgun (WGS) entry which is preliminary data.</text>
</comment>
<reference evidence="7" key="1">
    <citation type="submission" date="2022-08" db="EMBL/GenBank/DDBJ databases">
        <authorList>
            <person name="Gutierrez-Valencia J."/>
        </authorList>
    </citation>
    <scope>NUCLEOTIDE SEQUENCE</scope>
</reference>
<dbReference type="InterPro" id="IPR036249">
    <property type="entry name" value="Thioredoxin-like_sf"/>
</dbReference>
<keyword evidence="5" id="KW-1133">Transmembrane helix</keyword>
<proteinExistence type="inferred from homology"/>
<evidence type="ECO:0000259" key="6">
    <source>
        <dbReference type="Pfam" id="PF00462"/>
    </source>
</evidence>
<comment type="subcellular location">
    <subcellularLocation>
        <location evidence="1">Cytoplasm</location>
    </subcellularLocation>
</comment>
<keyword evidence="5" id="KW-0812">Transmembrane</keyword>
<evidence type="ECO:0000256" key="2">
    <source>
        <dbReference type="ARBA" id="ARBA00007568"/>
    </source>
</evidence>
<dbReference type="EMBL" id="CAMGYJ010000008">
    <property type="protein sequence ID" value="CAI0466689.1"/>
    <property type="molecule type" value="Genomic_DNA"/>
</dbReference>
<dbReference type="NCBIfam" id="TIGR02189">
    <property type="entry name" value="GlrX-like_plant"/>
    <property type="match status" value="1"/>
</dbReference>
<dbReference type="PROSITE" id="PS51354">
    <property type="entry name" value="GLUTAREDOXIN_2"/>
    <property type="match status" value="1"/>
</dbReference>
<name>A0AAV0P6U4_9ROSI</name>
<feature type="transmembrane region" description="Helical" evidence="5">
    <location>
        <begin position="15"/>
        <end position="42"/>
    </location>
</feature>
<gene>
    <name evidence="7" type="ORF">LITE_LOCUS37137</name>
</gene>
<sequence length="167" mass="18982">MHFPHRPAVPLENHIILFSIQLCLNLLFSSWLNVFPFPYIYLHFPPPRFHTNQIQPIHCSFFSTHCSHVFYKAEMDRVFQLAAERPVVVFSKSTCCMCHTIKTLFFDFGVNPTVYELDQIPGGREIEQALARHGVAGNLVGGANEIMTLHLNGSLSAMLKRAGALWL</sequence>
<evidence type="ECO:0000256" key="1">
    <source>
        <dbReference type="ARBA" id="ARBA00004496"/>
    </source>
</evidence>
<evidence type="ECO:0000256" key="5">
    <source>
        <dbReference type="SAM" id="Phobius"/>
    </source>
</evidence>
<accession>A0AAV0P6U4</accession>
<dbReference type="Proteomes" id="UP001154282">
    <property type="component" value="Unassembled WGS sequence"/>
</dbReference>
<feature type="domain" description="Glutaredoxin" evidence="6">
    <location>
        <begin position="87"/>
        <end position="132"/>
    </location>
</feature>
<protein>
    <recommendedName>
        <fullName evidence="6">Glutaredoxin domain-containing protein</fullName>
    </recommendedName>
</protein>
<dbReference type="AlphaFoldDB" id="A0AAV0P6U4"/>